<sequence>MDCCICSPTASVYRLPRNSICAPCHEGAKAVIAFLNKDGERQEEDAGGHHHHGSALKSRGSTTQPHSAAKGMRDAWEQVKEMRGREEEAHRRAAFLAMAPWKERLHTDIVVKPGTGSPILAHKAILVSTWA</sequence>
<dbReference type="AlphaFoldDB" id="A0A3L6F987"/>
<dbReference type="InterPro" id="IPR044784">
    <property type="entry name" value="At1g01640-like"/>
</dbReference>
<comment type="caution">
    <text evidence="2">The sequence shown here is derived from an EMBL/GenBank/DDBJ whole genome shotgun (WGS) entry which is preliminary data.</text>
</comment>
<evidence type="ECO:0000256" key="1">
    <source>
        <dbReference type="SAM" id="MobiDB-lite"/>
    </source>
</evidence>
<organism evidence="2 3">
    <name type="scientific">Zea mays</name>
    <name type="common">Maize</name>
    <dbReference type="NCBI Taxonomy" id="4577"/>
    <lineage>
        <taxon>Eukaryota</taxon>
        <taxon>Viridiplantae</taxon>
        <taxon>Streptophyta</taxon>
        <taxon>Embryophyta</taxon>
        <taxon>Tracheophyta</taxon>
        <taxon>Spermatophyta</taxon>
        <taxon>Magnoliopsida</taxon>
        <taxon>Liliopsida</taxon>
        <taxon>Poales</taxon>
        <taxon>Poaceae</taxon>
        <taxon>PACMAD clade</taxon>
        <taxon>Panicoideae</taxon>
        <taxon>Andropogonodae</taxon>
        <taxon>Andropogoneae</taxon>
        <taxon>Tripsacinae</taxon>
        <taxon>Zea</taxon>
    </lineage>
</organism>
<protein>
    <submittedName>
        <fullName evidence="2">BTB/POZ domain-containing protein</fullName>
    </submittedName>
</protein>
<name>A0A3L6F987_MAIZE</name>
<evidence type="ECO:0000313" key="2">
    <source>
        <dbReference type="EMBL" id="PWZ29746.1"/>
    </source>
</evidence>
<proteinExistence type="predicted"/>
<dbReference type="EMBL" id="NCVQ01000005">
    <property type="protein sequence ID" value="PWZ29746.1"/>
    <property type="molecule type" value="Genomic_DNA"/>
</dbReference>
<evidence type="ECO:0000313" key="3">
    <source>
        <dbReference type="Proteomes" id="UP000251960"/>
    </source>
</evidence>
<gene>
    <name evidence="2" type="primary">At3g56230_0</name>
    <name evidence="2" type="ORF">Zm00014a_039217</name>
</gene>
<feature type="region of interest" description="Disordered" evidence="1">
    <location>
        <begin position="39"/>
        <end position="74"/>
    </location>
</feature>
<feature type="compositionally biased region" description="Basic and acidic residues" evidence="1">
    <location>
        <begin position="39"/>
        <end position="48"/>
    </location>
</feature>
<accession>A0A3L6F987</accession>
<dbReference type="PANTHER" id="PTHR47274:SF1">
    <property type="entry name" value="BTB_POZ DOMAIN CONTAINING PROTEIN, EXPRESSED"/>
    <property type="match status" value="1"/>
</dbReference>
<reference evidence="2 3" key="1">
    <citation type="journal article" date="2018" name="Nat. Genet.">
        <title>Extensive intraspecific gene order and gene structural variations between Mo17 and other maize genomes.</title>
        <authorList>
            <person name="Sun S."/>
            <person name="Zhou Y."/>
            <person name="Chen J."/>
            <person name="Shi J."/>
            <person name="Zhao H."/>
            <person name="Zhao H."/>
            <person name="Song W."/>
            <person name="Zhang M."/>
            <person name="Cui Y."/>
            <person name="Dong X."/>
            <person name="Liu H."/>
            <person name="Ma X."/>
            <person name="Jiao Y."/>
            <person name="Wang B."/>
            <person name="Wei X."/>
            <person name="Stein J.C."/>
            <person name="Glaubitz J.C."/>
            <person name="Lu F."/>
            <person name="Yu G."/>
            <person name="Liang C."/>
            <person name="Fengler K."/>
            <person name="Li B."/>
            <person name="Rafalski A."/>
            <person name="Schnable P.S."/>
            <person name="Ware D.H."/>
            <person name="Buckler E.S."/>
            <person name="Lai J."/>
        </authorList>
    </citation>
    <scope>NUCLEOTIDE SEQUENCE [LARGE SCALE GENOMIC DNA]</scope>
    <source>
        <strain evidence="3">cv. Missouri 17</strain>
        <tissue evidence="2">Seedling</tissue>
    </source>
</reference>
<dbReference type="ExpressionAtlas" id="A0A3L6F987">
    <property type="expression patterns" value="baseline"/>
</dbReference>
<dbReference type="PANTHER" id="PTHR47274">
    <property type="entry name" value="BTB/POZ DOMAIN CONTAINING PROTEIN, EXPRESSED-RELATED"/>
    <property type="match status" value="1"/>
</dbReference>
<dbReference type="OMA" id="LAMAPWK"/>
<dbReference type="Proteomes" id="UP000251960">
    <property type="component" value="Chromosome 4"/>
</dbReference>